<evidence type="ECO:0000256" key="4">
    <source>
        <dbReference type="HAMAP-Rule" id="MF_00930"/>
    </source>
</evidence>
<dbReference type="FunFam" id="1.10.287.180:FF:000001">
    <property type="entry name" value="Transcription elongation factor GreA"/>
    <property type="match status" value="1"/>
</dbReference>
<gene>
    <name evidence="7" type="primary">grepB</name>
    <name evidence="4" type="synonym">greB</name>
    <name evidence="7" type="ordered locus">GDI2104</name>
</gene>
<feature type="domain" description="Transcription elongation factor GreA/GreB N-terminal" evidence="6">
    <location>
        <begin position="41"/>
        <end position="110"/>
    </location>
</feature>
<dbReference type="InterPro" id="IPR022691">
    <property type="entry name" value="Tscrpt_elong_fac_GreA/B_N"/>
</dbReference>
<dbReference type="GO" id="GO:0003746">
    <property type="term" value="F:translation elongation factor activity"/>
    <property type="evidence" value="ECO:0007669"/>
    <property type="project" value="UniProtKB-KW"/>
</dbReference>
<dbReference type="PROSITE" id="PS00829">
    <property type="entry name" value="GREAB_1"/>
    <property type="match status" value="1"/>
</dbReference>
<dbReference type="Gene3D" id="3.10.50.30">
    <property type="entry name" value="Transcription elongation factor, GreA/GreB, C-terminal domain"/>
    <property type="match status" value="1"/>
</dbReference>
<evidence type="ECO:0000256" key="1">
    <source>
        <dbReference type="ARBA" id="ARBA00023015"/>
    </source>
</evidence>
<comment type="similarity">
    <text evidence="4">Belongs to the GreA/GreB family. GreB subfamily.</text>
</comment>
<dbReference type="InterPro" id="IPR023459">
    <property type="entry name" value="Tscrpt_elong_fac_GreA/B_fam"/>
</dbReference>
<comment type="function">
    <text evidence="4">Necessary for efficient RNA polymerase transcription elongation past template-encoded arresting sites. The arresting sites in DNA have the property of trapping a certain fraction of elongating RNA polymerases that pass through, resulting in locked ternary complexes. Cleavage of the nascent transcript by cleavage factors such as GreA or GreB allows the resumption of elongation from the new 3'terminus. GreB releases sequences of up to 9 nucleotides in length.</text>
</comment>
<dbReference type="HAMAP" id="MF_00105">
    <property type="entry name" value="GreA_GreB"/>
    <property type="match status" value="1"/>
</dbReference>
<keyword evidence="2 4" id="KW-0238">DNA-binding</keyword>
<dbReference type="NCBIfam" id="TIGR01461">
    <property type="entry name" value="greB"/>
    <property type="match status" value="1"/>
</dbReference>
<dbReference type="GO" id="GO:0003677">
    <property type="term" value="F:DNA binding"/>
    <property type="evidence" value="ECO:0007669"/>
    <property type="project" value="UniProtKB-UniRule"/>
</dbReference>
<dbReference type="InterPro" id="IPR018151">
    <property type="entry name" value="TF_GreA/GreB_CS"/>
</dbReference>
<feature type="domain" description="Transcription elongation factor GreA/GreB C-terminal" evidence="5">
    <location>
        <begin position="119"/>
        <end position="192"/>
    </location>
</feature>
<dbReference type="InterPro" id="IPR001437">
    <property type="entry name" value="Tscrpt_elong_fac_GreA/B_C"/>
</dbReference>
<dbReference type="FunFam" id="3.10.50.30:FF:000001">
    <property type="entry name" value="Transcription elongation factor GreA"/>
    <property type="match status" value="1"/>
</dbReference>
<name>A9HKJ0_GLUDA</name>
<evidence type="ECO:0000259" key="5">
    <source>
        <dbReference type="Pfam" id="PF01272"/>
    </source>
</evidence>
<organism evidence="7 8">
    <name type="scientific">Gluconacetobacter diazotrophicus (strain ATCC 49037 / DSM 5601 / CCUG 37298 / CIP 103539 / LMG 7603 / PAl5)</name>
    <dbReference type="NCBI Taxonomy" id="272568"/>
    <lineage>
        <taxon>Bacteria</taxon>
        <taxon>Pseudomonadati</taxon>
        <taxon>Pseudomonadota</taxon>
        <taxon>Alphaproteobacteria</taxon>
        <taxon>Acetobacterales</taxon>
        <taxon>Acetobacteraceae</taxon>
        <taxon>Gluconacetobacter</taxon>
    </lineage>
</organism>
<dbReference type="SUPFAM" id="SSF46557">
    <property type="entry name" value="GreA transcript cleavage protein, N-terminal domain"/>
    <property type="match status" value="1"/>
</dbReference>
<dbReference type="GO" id="GO:0032784">
    <property type="term" value="P:regulation of DNA-templated transcription elongation"/>
    <property type="evidence" value="ECO:0007669"/>
    <property type="project" value="UniProtKB-UniRule"/>
</dbReference>
<keyword evidence="1 4" id="KW-0805">Transcription regulation</keyword>
<evidence type="ECO:0000259" key="6">
    <source>
        <dbReference type="Pfam" id="PF03449"/>
    </source>
</evidence>
<dbReference type="PANTHER" id="PTHR30437">
    <property type="entry name" value="TRANSCRIPTION ELONGATION FACTOR GREA"/>
    <property type="match status" value="1"/>
</dbReference>
<dbReference type="PANTHER" id="PTHR30437:SF6">
    <property type="entry name" value="TRANSCRIPTION ELONGATION FACTOR GREB"/>
    <property type="match status" value="1"/>
</dbReference>
<keyword evidence="3 4" id="KW-0804">Transcription</keyword>
<dbReference type="Gene3D" id="1.10.287.180">
    <property type="entry name" value="Transcription elongation factor, GreA/GreB, N-terminal domain"/>
    <property type="match status" value="1"/>
</dbReference>
<dbReference type="PROSITE" id="PS00830">
    <property type="entry name" value="GREAB_2"/>
    <property type="match status" value="1"/>
</dbReference>
<dbReference type="KEGG" id="gdi:GDI2104"/>
<dbReference type="InterPro" id="IPR036805">
    <property type="entry name" value="Tscrpt_elong_fac_GreA/B_N_sf"/>
</dbReference>
<dbReference type="Pfam" id="PF01272">
    <property type="entry name" value="GreA_GreB"/>
    <property type="match status" value="1"/>
</dbReference>
<keyword evidence="7" id="KW-0251">Elongation factor</keyword>
<sequence length="199" mass="21912">MALALTSPRFRTNIEACFAMSDDDNDDDDAAPRRLEGVSRYVTPAGMAAMRGELNALLRDERPRIVDIVSWAAGNGDRSENGDYLYGKKRLREIDRRVRFLTRRIEKAIVVDPAAQTRRDRVFFGATVTYVTEDDTERTVVIVGVDESDLAAGQVSLASPVARALLGGRVGDEVRLLTPAGAEMIEILRIAYPAPAEMV</sequence>
<accession>A9HKJ0</accession>
<dbReference type="NCBIfam" id="NF002506">
    <property type="entry name" value="PRK01885.1"/>
    <property type="match status" value="1"/>
</dbReference>
<keyword evidence="7" id="KW-0648">Protein biosynthesis</keyword>
<dbReference type="EMBL" id="AM889285">
    <property type="protein sequence ID" value="CAP56047.1"/>
    <property type="molecule type" value="Genomic_DNA"/>
</dbReference>
<dbReference type="InterPro" id="IPR036953">
    <property type="entry name" value="GreA/GreB_C_sf"/>
</dbReference>
<evidence type="ECO:0000256" key="2">
    <source>
        <dbReference type="ARBA" id="ARBA00023125"/>
    </source>
</evidence>
<dbReference type="GO" id="GO:0070063">
    <property type="term" value="F:RNA polymerase binding"/>
    <property type="evidence" value="ECO:0007669"/>
    <property type="project" value="InterPro"/>
</dbReference>
<evidence type="ECO:0000313" key="7">
    <source>
        <dbReference type="EMBL" id="CAP56047.1"/>
    </source>
</evidence>
<dbReference type="Pfam" id="PF03449">
    <property type="entry name" value="GreA_GreB_N"/>
    <property type="match status" value="1"/>
</dbReference>
<reference evidence="7 8" key="1">
    <citation type="journal article" date="2009" name="BMC Genomics">
        <title>Complete genome sequence of the sugarcane nitrogen-fixing endophyte Gluconacetobacter diazotrophicus Pal5.</title>
        <authorList>
            <person name="Bertalan M."/>
            <person name="Albano R."/>
            <person name="Padua V."/>
            <person name="Rouws L."/>
            <person name="Rojas C."/>
            <person name="Hemerly A."/>
            <person name="Teixeira K."/>
            <person name="Schwab S."/>
            <person name="Araujo J."/>
            <person name="Oliveira A."/>
            <person name="Franca L."/>
            <person name="Magalhaes V."/>
            <person name="Alqueres S."/>
            <person name="Cardoso A."/>
            <person name="Almeida W."/>
            <person name="Loureiro M.M."/>
            <person name="Nogueira E."/>
            <person name="Cidade D."/>
            <person name="Oliveira D."/>
            <person name="Simao T."/>
            <person name="Macedo J."/>
            <person name="Valadao A."/>
            <person name="Dreschsel M."/>
            <person name="Freitas F."/>
            <person name="Vidal M."/>
            <person name="Guedes H."/>
            <person name="Rodrigues E."/>
            <person name="Meneses C."/>
            <person name="Brioso P."/>
            <person name="Pozzer L."/>
            <person name="Figueiredo D."/>
            <person name="Montano H."/>
            <person name="Junior J."/>
            <person name="Filho G."/>
            <person name="Flores V."/>
            <person name="Ferreira B."/>
            <person name="Branco A."/>
            <person name="Gonzalez P."/>
            <person name="Guillobel H."/>
            <person name="Lemos M."/>
            <person name="Seibel L."/>
            <person name="Macedo J."/>
            <person name="Alves-Ferreira M."/>
            <person name="Sachetto-Martins G."/>
            <person name="Coelho A."/>
            <person name="Santos E."/>
            <person name="Amaral G."/>
            <person name="Neves A."/>
            <person name="Pacheco A.B."/>
            <person name="Carvalho D."/>
            <person name="Lery L."/>
            <person name="Bisch P."/>
            <person name="Rossle S.C."/>
            <person name="Urmenyi T."/>
            <person name="Kruger W.V."/>
            <person name="Martins O."/>
            <person name="Baldani J.I."/>
            <person name="Ferreira P.C."/>
        </authorList>
    </citation>
    <scope>NUCLEOTIDE SEQUENCE [LARGE SCALE GENOMIC DNA]</scope>
    <source>
        <strain evidence="8">ATCC 49037 / DSM 5601 / CCUG 37298 / CIP 103539 / LMG 7603 / PAl5</strain>
    </source>
</reference>
<evidence type="ECO:0000256" key="3">
    <source>
        <dbReference type="ARBA" id="ARBA00023163"/>
    </source>
</evidence>
<evidence type="ECO:0000313" key="8">
    <source>
        <dbReference type="Proteomes" id="UP000001176"/>
    </source>
</evidence>
<dbReference type="AlphaFoldDB" id="A9HKJ0"/>
<dbReference type="InterPro" id="IPR028624">
    <property type="entry name" value="Tscrpt_elong_fac_GreA/B"/>
</dbReference>
<keyword evidence="8" id="KW-1185">Reference proteome</keyword>
<dbReference type="Proteomes" id="UP000001176">
    <property type="component" value="Chromosome"/>
</dbReference>
<protein>
    <recommendedName>
        <fullName evidence="4">Transcription elongation factor GreB</fullName>
    </recommendedName>
    <alternativeName>
        <fullName evidence="4">Transcript cleavage factor GreB</fullName>
    </alternativeName>
</protein>
<dbReference type="InterPro" id="IPR006358">
    <property type="entry name" value="Tscrpt_elong_fac_GreB"/>
</dbReference>
<dbReference type="HAMAP" id="MF_00930">
    <property type="entry name" value="GreB"/>
    <property type="match status" value="1"/>
</dbReference>
<dbReference type="GO" id="GO:0006354">
    <property type="term" value="P:DNA-templated transcription elongation"/>
    <property type="evidence" value="ECO:0007669"/>
    <property type="project" value="TreeGrafter"/>
</dbReference>
<dbReference type="SUPFAM" id="SSF54534">
    <property type="entry name" value="FKBP-like"/>
    <property type="match status" value="1"/>
</dbReference>
<proteinExistence type="inferred from homology"/>